<keyword evidence="3" id="KW-1185">Reference proteome</keyword>
<name>A0A919ITC8_9ACTN</name>
<dbReference type="AlphaFoldDB" id="A0A919ITC8"/>
<evidence type="ECO:0000313" key="3">
    <source>
        <dbReference type="Proteomes" id="UP000619479"/>
    </source>
</evidence>
<accession>A0A919ITC8</accession>
<comment type="caution">
    <text evidence="2">The sequence shown here is derived from an EMBL/GenBank/DDBJ whole genome shotgun (WGS) entry which is preliminary data.</text>
</comment>
<evidence type="ECO:0000256" key="1">
    <source>
        <dbReference type="SAM" id="MobiDB-lite"/>
    </source>
</evidence>
<dbReference type="Proteomes" id="UP000619479">
    <property type="component" value="Unassembled WGS sequence"/>
</dbReference>
<gene>
    <name evidence="2" type="ORF">Acy02nite_88130</name>
</gene>
<proteinExistence type="predicted"/>
<dbReference type="EMBL" id="BOMH01000089">
    <property type="protein sequence ID" value="GID70932.1"/>
    <property type="molecule type" value="Genomic_DNA"/>
</dbReference>
<evidence type="ECO:0000313" key="2">
    <source>
        <dbReference type="EMBL" id="GID70932.1"/>
    </source>
</evidence>
<reference evidence="2" key="1">
    <citation type="submission" date="2021-01" db="EMBL/GenBank/DDBJ databases">
        <title>Whole genome shotgun sequence of Actinoplanes cyaneus NBRC 14990.</title>
        <authorList>
            <person name="Komaki H."/>
            <person name="Tamura T."/>
        </authorList>
    </citation>
    <scope>NUCLEOTIDE SEQUENCE</scope>
    <source>
        <strain evidence="2">NBRC 14990</strain>
    </source>
</reference>
<sequence>MRVRRMSGAIAGKRPATSSHHDRTHQRHDEGLTMTATAHEVAEKLNRAFDEPSMTMAVLLAEVIPALAELDQEATTAADPDSYRDRIVLYDGSIILYDSRTQRWAVSNAEEVAASDQRRVTSL</sequence>
<protein>
    <submittedName>
        <fullName evidence="2">Uncharacterized protein</fullName>
    </submittedName>
</protein>
<organism evidence="2 3">
    <name type="scientific">Actinoplanes cyaneus</name>
    <dbReference type="NCBI Taxonomy" id="52696"/>
    <lineage>
        <taxon>Bacteria</taxon>
        <taxon>Bacillati</taxon>
        <taxon>Actinomycetota</taxon>
        <taxon>Actinomycetes</taxon>
        <taxon>Micromonosporales</taxon>
        <taxon>Micromonosporaceae</taxon>
        <taxon>Actinoplanes</taxon>
    </lineage>
</organism>
<feature type="region of interest" description="Disordered" evidence="1">
    <location>
        <begin position="1"/>
        <end position="32"/>
    </location>
</feature>